<name>A0A840ES94_9FLAO</name>
<reference evidence="1 2" key="1">
    <citation type="submission" date="2020-08" db="EMBL/GenBank/DDBJ databases">
        <title>Genomic Encyclopedia of Type Strains, Phase IV (KMG-IV): sequencing the most valuable type-strain genomes for metagenomic binning, comparative biology and taxonomic classification.</title>
        <authorList>
            <person name="Goeker M."/>
        </authorList>
    </citation>
    <scope>NUCLEOTIDE SEQUENCE [LARGE SCALE GENOMIC DNA]</scope>
    <source>
        <strain evidence="1 2">DSM 29568</strain>
    </source>
</reference>
<evidence type="ECO:0008006" key="3">
    <source>
        <dbReference type="Google" id="ProtNLM"/>
    </source>
</evidence>
<dbReference type="InterPro" id="IPR036249">
    <property type="entry name" value="Thioredoxin-like_sf"/>
</dbReference>
<dbReference type="Pfam" id="PF14595">
    <property type="entry name" value="Thioredoxin_9"/>
    <property type="match status" value="1"/>
</dbReference>
<comment type="caution">
    <text evidence="1">The sequence shown here is derived from an EMBL/GenBank/DDBJ whole genome shotgun (WGS) entry which is preliminary data.</text>
</comment>
<dbReference type="EMBL" id="JACIFO010000006">
    <property type="protein sequence ID" value="MBB4119403.1"/>
    <property type="molecule type" value="Genomic_DNA"/>
</dbReference>
<sequence>METLALNALIETAAKTAYSYNEYREMTSNLLAQGKVTGTEQSEDLLAYGELNERRMQRWEKTLKITEEDQKRMKSFSGDMLWLVISESWCGDAAHNLPVINKLADLNPAINLKVVLRDENLNLMDEFLTNGGRSIPKLILFDTKAEKLLGTWGPRPEEATRLVLDYKEKHGKIDEQIKEDLQRWYNKDKGQLLITEVLKILGV</sequence>
<protein>
    <recommendedName>
        <fullName evidence="3">Thioredoxin family protein</fullName>
    </recommendedName>
</protein>
<dbReference type="Proteomes" id="UP000553034">
    <property type="component" value="Unassembled WGS sequence"/>
</dbReference>
<organism evidence="1 2">
    <name type="scientific">Mesonia hippocampi</name>
    <dbReference type="NCBI Taxonomy" id="1628250"/>
    <lineage>
        <taxon>Bacteria</taxon>
        <taxon>Pseudomonadati</taxon>
        <taxon>Bacteroidota</taxon>
        <taxon>Flavobacteriia</taxon>
        <taxon>Flavobacteriales</taxon>
        <taxon>Flavobacteriaceae</taxon>
        <taxon>Mesonia</taxon>
    </lineage>
</organism>
<dbReference type="SUPFAM" id="SSF52833">
    <property type="entry name" value="Thioredoxin-like"/>
    <property type="match status" value="1"/>
</dbReference>
<proteinExistence type="predicted"/>
<evidence type="ECO:0000313" key="1">
    <source>
        <dbReference type="EMBL" id="MBB4119403.1"/>
    </source>
</evidence>
<dbReference type="RefSeq" id="WP_183477753.1">
    <property type="nucleotide sequence ID" value="NZ_JACIFO010000006.1"/>
</dbReference>
<dbReference type="AlphaFoldDB" id="A0A840ES94"/>
<gene>
    <name evidence="1" type="ORF">GGR32_001701</name>
</gene>
<evidence type="ECO:0000313" key="2">
    <source>
        <dbReference type="Proteomes" id="UP000553034"/>
    </source>
</evidence>
<accession>A0A840ES94</accession>
<keyword evidence="2" id="KW-1185">Reference proteome</keyword>
<dbReference type="Gene3D" id="3.40.30.10">
    <property type="entry name" value="Glutaredoxin"/>
    <property type="match status" value="1"/>
</dbReference>